<dbReference type="PANTHER" id="PTHR23236:SF25">
    <property type="entry name" value="RNA-BINDING PROTEIN 34"/>
    <property type="match status" value="1"/>
</dbReference>
<feature type="domain" description="RRM" evidence="9">
    <location>
        <begin position="160"/>
        <end position="258"/>
    </location>
</feature>
<dbReference type="AlphaFoldDB" id="A0AB34PVT8"/>
<reference evidence="10 11" key="1">
    <citation type="submission" date="2013-12" db="EMBL/GenBank/DDBJ databases">
        <title>The Genome Sequence of Candida albicans P78048.</title>
        <authorList>
            <consortium name="The Broad Institute Genome Sequencing Platform"/>
            <consortium name="The Broad Institute Genome Sequencing Center for Infectious Disease"/>
            <person name="Cuomo C."/>
            <person name="Bennett R."/>
            <person name="Hirakawa M."/>
            <person name="Noverr M."/>
            <person name="Mitchell A."/>
            <person name="Young S.K."/>
            <person name="Zeng Q."/>
            <person name="Gargeya S."/>
            <person name="Fitzgerald M."/>
            <person name="Abouelleil A."/>
            <person name="Alvarado L."/>
            <person name="Berlin A.M."/>
            <person name="Chapman S.B."/>
            <person name="Dewar J."/>
            <person name="Goldberg J."/>
            <person name="Griggs A."/>
            <person name="Gujja S."/>
            <person name="Hansen M."/>
            <person name="Howarth C."/>
            <person name="Imamovic A."/>
            <person name="Larimer J."/>
            <person name="McCowan C."/>
            <person name="Murphy C."/>
            <person name="Pearson M."/>
            <person name="Priest M."/>
            <person name="Roberts A."/>
            <person name="Saif S."/>
            <person name="Shea T."/>
            <person name="Sykes S."/>
            <person name="Wortman J."/>
            <person name="Nusbaum C."/>
            <person name="Birren B."/>
        </authorList>
    </citation>
    <scope>NUCLEOTIDE SEQUENCE [LARGE SCALE GENOMIC DNA]</scope>
    <source>
        <strain evidence="10 11">P78048</strain>
    </source>
</reference>
<accession>A0AB34PVT8</accession>
<comment type="function">
    <text evidence="1">Involved in pre-25S rRNA processing.</text>
</comment>
<dbReference type="Pfam" id="PF00076">
    <property type="entry name" value="RRM_1"/>
    <property type="match status" value="1"/>
</dbReference>
<comment type="similarity">
    <text evidence="3">Belongs to the RRM RBM34 family.</text>
</comment>
<feature type="compositionally biased region" description="Polar residues" evidence="8">
    <location>
        <begin position="349"/>
        <end position="363"/>
    </location>
</feature>
<keyword evidence="6" id="KW-0539">Nucleus</keyword>
<comment type="caution">
    <text evidence="10">The sequence shown here is derived from an EMBL/GenBank/DDBJ whole genome shotgun (WGS) entry which is preliminary data.</text>
</comment>
<comment type="subcellular location">
    <subcellularLocation>
        <location evidence="2">Nucleus</location>
        <location evidence="2">Nucleolus</location>
    </subcellularLocation>
</comment>
<feature type="compositionally biased region" description="Basic residues" evidence="8">
    <location>
        <begin position="339"/>
        <end position="348"/>
    </location>
</feature>
<evidence type="ECO:0000256" key="6">
    <source>
        <dbReference type="ARBA" id="ARBA00023242"/>
    </source>
</evidence>
<dbReference type="SUPFAM" id="SSF54928">
    <property type="entry name" value="RNA-binding domain, RBD"/>
    <property type="match status" value="2"/>
</dbReference>
<dbReference type="Gene3D" id="3.30.70.330">
    <property type="match status" value="2"/>
</dbReference>
<dbReference type="SMART" id="SM00360">
    <property type="entry name" value="RRM"/>
    <property type="match status" value="2"/>
</dbReference>
<dbReference type="PROSITE" id="PS50102">
    <property type="entry name" value="RRM"/>
    <property type="match status" value="2"/>
</dbReference>
<dbReference type="Proteomes" id="UP000030161">
    <property type="component" value="Unassembled WGS sequence"/>
</dbReference>
<keyword evidence="5 7" id="KW-0694">RNA-binding</keyword>
<dbReference type="InterPro" id="IPR035979">
    <property type="entry name" value="RBD_domain_sf"/>
</dbReference>
<proteinExistence type="inferred from homology"/>
<gene>
    <name evidence="10" type="ORF">MG3_01824</name>
</gene>
<feature type="region of interest" description="Disordered" evidence="8">
    <location>
        <begin position="117"/>
        <end position="142"/>
    </location>
</feature>
<feature type="compositionally biased region" description="Basic and acidic residues" evidence="8">
    <location>
        <begin position="124"/>
        <end position="141"/>
    </location>
</feature>
<feature type="region of interest" description="Disordered" evidence="8">
    <location>
        <begin position="420"/>
        <end position="455"/>
    </location>
</feature>
<feature type="region of interest" description="Disordered" evidence="8">
    <location>
        <begin position="333"/>
        <end position="402"/>
    </location>
</feature>
<evidence type="ECO:0000313" key="10">
    <source>
        <dbReference type="EMBL" id="KGR14948.1"/>
    </source>
</evidence>
<feature type="compositionally biased region" description="Acidic residues" evidence="8">
    <location>
        <begin position="68"/>
        <end position="91"/>
    </location>
</feature>
<name>A0AB34PVT8_CANAX</name>
<dbReference type="GO" id="GO:0005730">
    <property type="term" value="C:nucleolus"/>
    <property type="evidence" value="ECO:0007669"/>
    <property type="project" value="UniProtKB-SubCell"/>
</dbReference>
<evidence type="ECO:0000256" key="5">
    <source>
        <dbReference type="ARBA" id="ARBA00022884"/>
    </source>
</evidence>
<organism evidence="10 11">
    <name type="scientific">Candida albicans P78048</name>
    <dbReference type="NCBI Taxonomy" id="1094989"/>
    <lineage>
        <taxon>Eukaryota</taxon>
        <taxon>Fungi</taxon>
        <taxon>Dikarya</taxon>
        <taxon>Ascomycota</taxon>
        <taxon>Saccharomycotina</taxon>
        <taxon>Pichiomycetes</taxon>
        <taxon>Debaryomycetaceae</taxon>
        <taxon>Candida/Lodderomyces clade</taxon>
        <taxon>Candida</taxon>
    </lineage>
</organism>
<dbReference type="GO" id="GO:0019843">
    <property type="term" value="F:rRNA binding"/>
    <property type="evidence" value="ECO:0007669"/>
    <property type="project" value="TreeGrafter"/>
</dbReference>
<dbReference type="InterPro" id="IPR012677">
    <property type="entry name" value="Nucleotide-bd_a/b_plait_sf"/>
</dbReference>
<evidence type="ECO:0000313" key="11">
    <source>
        <dbReference type="Proteomes" id="UP000030161"/>
    </source>
</evidence>
<evidence type="ECO:0000256" key="3">
    <source>
        <dbReference type="ARBA" id="ARBA00007077"/>
    </source>
</evidence>
<dbReference type="InterPro" id="IPR000504">
    <property type="entry name" value="RRM_dom"/>
</dbReference>
<dbReference type="EMBL" id="AJIX01000012">
    <property type="protein sequence ID" value="KGR14948.1"/>
    <property type="molecule type" value="Genomic_DNA"/>
</dbReference>
<feature type="compositionally biased region" description="Polar residues" evidence="8">
    <location>
        <begin position="51"/>
        <end position="66"/>
    </location>
</feature>
<feature type="compositionally biased region" description="Basic residues" evidence="8">
    <location>
        <begin position="425"/>
        <end position="438"/>
    </location>
</feature>
<evidence type="ECO:0000256" key="7">
    <source>
        <dbReference type="PROSITE-ProRule" id="PRU00176"/>
    </source>
</evidence>
<feature type="compositionally biased region" description="Basic and acidic residues" evidence="8">
    <location>
        <begin position="439"/>
        <end position="455"/>
    </location>
</feature>
<dbReference type="PANTHER" id="PTHR23236">
    <property type="entry name" value="EUKARYOTIC TRANSLATION INITIATION FACTOR 4B/4H"/>
    <property type="match status" value="1"/>
</dbReference>
<evidence type="ECO:0000256" key="8">
    <source>
        <dbReference type="SAM" id="MobiDB-lite"/>
    </source>
</evidence>
<feature type="compositionally biased region" description="Basic and acidic residues" evidence="8">
    <location>
        <begin position="24"/>
        <end position="37"/>
    </location>
</feature>
<evidence type="ECO:0000256" key="2">
    <source>
        <dbReference type="ARBA" id="ARBA00004604"/>
    </source>
</evidence>
<dbReference type="GO" id="GO:0000463">
    <property type="term" value="P:maturation of LSU-rRNA from tricistronic rRNA transcript (SSU-rRNA, 5.8S rRNA, LSU-rRNA)"/>
    <property type="evidence" value="ECO:0007669"/>
    <property type="project" value="TreeGrafter"/>
</dbReference>
<evidence type="ECO:0000256" key="4">
    <source>
        <dbReference type="ARBA" id="ARBA00015520"/>
    </source>
</evidence>
<feature type="region of interest" description="Disordered" evidence="8">
    <location>
        <begin position="1"/>
        <end position="104"/>
    </location>
</feature>
<feature type="domain" description="RRM" evidence="9">
    <location>
        <begin position="266"/>
        <end position="351"/>
    </location>
</feature>
<evidence type="ECO:0000259" key="9">
    <source>
        <dbReference type="PROSITE" id="PS50102"/>
    </source>
</evidence>
<sequence length="455" mass="51641">MSSFANLFGKSTKVDENIEQLFKNTRDGPVSKDELVKKQRTVIKIPKVTAPKQQTNENESTLNQSANESDEEEEEYNDESNEGDDSDDAEQTESTSKNDDENENLEAQYFDKLLSEQNEEQDESKESSEAKSSKVAEERTKAKVATTVDLKEKELEKADRTVFVGNVPADVITSKIIAKNFKNLFKHYGKIDSIRYRSISFDEHLPRKVAFAKKNLHKSRDSVNAYIVYKEKPASIAAKELNATVFEDHHLRVDHVSHPAPKDNKRTIFVGNLDFEEKEETLWKYFNSKLDQDVESVRIIRDSKTNLGKGFALVQFKDTLSVNKALLLNDKPLETGTQKKGRKLRISRAKSNAKPSLMSPNHFDNQKKKFAAGKSQQKLNDNQKTKIGRAQSTLGKADRSTVGKAKRIILEGQRATKGEAIKGIKGSKKGKKVKKPRIRERSTKFKEERKTMNKV</sequence>
<protein>
    <recommendedName>
        <fullName evidence="4">Nucleolar protein 12</fullName>
    </recommendedName>
</protein>
<evidence type="ECO:0000256" key="1">
    <source>
        <dbReference type="ARBA" id="ARBA00002475"/>
    </source>
</evidence>